<dbReference type="AlphaFoldDB" id="A0A3N3ZRQ9"/>
<feature type="compositionally biased region" description="Low complexity" evidence="1">
    <location>
        <begin position="85"/>
        <end position="109"/>
    </location>
</feature>
<evidence type="ECO:0000313" key="4">
    <source>
        <dbReference type="Proteomes" id="UP000270616"/>
    </source>
</evidence>
<evidence type="ECO:0000313" key="3">
    <source>
        <dbReference type="EMBL" id="ROZ62233.1"/>
    </source>
</evidence>
<feature type="signal peptide" evidence="2">
    <location>
        <begin position="1"/>
        <end position="20"/>
    </location>
</feature>
<evidence type="ECO:0000256" key="2">
    <source>
        <dbReference type="SAM" id="SignalP"/>
    </source>
</evidence>
<dbReference type="PROSITE" id="PS51257">
    <property type="entry name" value="PROKAR_LIPOPROTEIN"/>
    <property type="match status" value="1"/>
</dbReference>
<feature type="compositionally biased region" description="Acidic residues" evidence="1">
    <location>
        <begin position="111"/>
        <end position="121"/>
    </location>
</feature>
<gene>
    <name evidence="3" type="ORF">EDL96_11140</name>
</gene>
<organism evidence="3 4">
    <name type="scientific">Kocuria soli</name>
    <dbReference type="NCBI Taxonomy" id="2485125"/>
    <lineage>
        <taxon>Bacteria</taxon>
        <taxon>Bacillati</taxon>
        <taxon>Actinomycetota</taxon>
        <taxon>Actinomycetes</taxon>
        <taxon>Micrococcales</taxon>
        <taxon>Micrococcaceae</taxon>
        <taxon>Kocuria</taxon>
    </lineage>
</organism>
<accession>A0A3N3ZRQ9</accession>
<sequence length="313" mass="32535">MTTKYSLRTPLSVGILAVTAAFGLAGCVPTGGGGGGEESPAAQTEQAQEETSEPTQAETEESTPSEEASEESSPSEEPSEDSSDDSSPSGDKTVSSGSEDGDSSASGSEIDTTELEGEPIETVEGKGGDTVEVPEHDGPIVVVLENTSDSEYSYLYGTADHGAVLSGVDSGRTSVNFVDPYDPYDQTNTKSFEMEGESDETFTMSFYEVDAIPTAGPGDTITGDGFGVVHWDGDEDVTVKASHEGEGNFIVHGEDTEEGGGGTQYTFNEIGAGYGYLDIDTGEYYIVVEADGEWTFEPSSPEEADADSASPSA</sequence>
<feature type="chain" id="PRO_5018054653" evidence="2">
    <location>
        <begin position="21"/>
        <end position="313"/>
    </location>
</feature>
<keyword evidence="2" id="KW-0732">Signal</keyword>
<reference evidence="3 4" key="1">
    <citation type="submission" date="2018-10" db="EMBL/GenBank/DDBJ databases">
        <title>Kocuria sp. M5W7-7, whole genome shotgun sequence.</title>
        <authorList>
            <person name="Tuo L."/>
        </authorList>
    </citation>
    <scope>NUCLEOTIDE SEQUENCE [LARGE SCALE GENOMIC DNA]</scope>
    <source>
        <strain evidence="3 4">M5W7-7</strain>
    </source>
</reference>
<feature type="compositionally biased region" description="Acidic residues" evidence="1">
    <location>
        <begin position="47"/>
        <end position="84"/>
    </location>
</feature>
<dbReference type="RefSeq" id="WP_123826112.1">
    <property type="nucleotide sequence ID" value="NZ_RKMF01000014.1"/>
</dbReference>
<name>A0A3N3ZRQ9_9MICC</name>
<comment type="caution">
    <text evidence="3">The sequence shown here is derived from an EMBL/GenBank/DDBJ whole genome shotgun (WGS) entry which is preliminary data.</text>
</comment>
<dbReference type="EMBL" id="RKMF01000014">
    <property type="protein sequence ID" value="ROZ62233.1"/>
    <property type="molecule type" value="Genomic_DNA"/>
</dbReference>
<keyword evidence="4" id="KW-1185">Reference proteome</keyword>
<dbReference type="OrthoDB" id="4879376at2"/>
<dbReference type="Proteomes" id="UP000270616">
    <property type="component" value="Unassembled WGS sequence"/>
</dbReference>
<evidence type="ECO:0000256" key="1">
    <source>
        <dbReference type="SAM" id="MobiDB-lite"/>
    </source>
</evidence>
<proteinExistence type="predicted"/>
<feature type="compositionally biased region" description="Basic and acidic residues" evidence="1">
    <location>
        <begin position="123"/>
        <end position="135"/>
    </location>
</feature>
<protein>
    <submittedName>
        <fullName evidence="3">Uncharacterized protein</fullName>
    </submittedName>
</protein>
<feature type="region of interest" description="Disordered" evidence="1">
    <location>
        <begin position="29"/>
        <end position="135"/>
    </location>
</feature>